<feature type="domain" description="HMA" evidence="2">
    <location>
        <begin position="162"/>
        <end position="231"/>
    </location>
</feature>
<evidence type="ECO:0000313" key="3">
    <source>
        <dbReference type="EMBL" id="KAJ0966594.1"/>
    </source>
</evidence>
<proteinExistence type="predicted"/>
<dbReference type="PANTHER" id="PTHR46413:SF1">
    <property type="entry name" value="HEAVY METAL-ASSOCIATED ISOPRENYLATED PLANT PROTEIN 6"/>
    <property type="match status" value="1"/>
</dbReference>
<dbReference type="CDD" id="cd00371">
    <property type="entry name" value="HMA"/>
    <property type="match status" value="2"/>
</dbReference>
<dbReference type="PANTHER" id="PTHR46413">
    <property type="entry name" value="HEAVY METAL-ASSOCIATED ISOPRENYLATED PLANT PROTEIN 6"/>
    <property type="match status" value="1"/>
</dbReference>
<reference evidence="3" key="1">
    <citation type="submission" date="2021-03" db="EMBL/GenBank/DDBJ databases">
        <authorList>
            <person name="Li Z."/>
            <person name="Yang C."/>
        </authorList>
    </citation>
    <scope>NUCLEOTIDE SEQUENCE</scope>
    <source>
        <strain evidence="3">Dzin_1.0</strain>
        <tissue evidence="3">Leaf</tissue>
    </source>
</reference>
<evidence type="ECO:0000313" key="4">
    <source>
        <dbReference type="Proteomes" id="UP001085076"/>
    </source>
</evidence>
<sequence length="295" mass="32042">MAKVSNSSSFSPIHFPQMALVSNPSFFLSKQKKNKSQEPKQPGEQKKDDGEKKPKEDDVPAFVVVKVDMHCSGCAKKVRRSIKGFQGVDGVVAEPASGRMTVIGKVDHVKLKKRIETRTRKTVEILNPPAKKDKKDPNPITDLGAEKSPPAAGEKSPKLPTVTTVVLKIPMHCKCEGCYQKIRKTILKIEGVENVAMDGEKGVATAKGTMDAKALPAAVKAKLKKEVEVVPEKKEAGGGVEKKKEKKEGEGEAAAATAAAEVNRMEFYAGYAYRTDMVQAPQYFSDENPTACTIM</sequence>
<dbReference type="AlphaFoldDB" id="A0A9D5C5D1"/>
<feature type="region of interest" description="Disordered" evidence="1">
    <location>
        <begin position="125"/>
        <end position="157"/>
    </location>
</feature>
<feature type="region of interest" description="Disordered" evidence="1">
    <location>
        <begin position="26"/>
        <end position="58"/>
    </location>
</feature>
<organism evidence="3 4">
    <name type="scientific">Dioscorea zingiberensis</name>
    <dbReference type="NCBI Taxonomy" id="325984"/>
    <lineage>
        <taxon>Eukaryota</taxon>
        <taxon>Viridiplantae</taxon>
        <taxon>Streptophyta</taxon>
        <taxon>Embryophyta</taxon>
        <taxon>Tracheophyta</taxon>
        <taxon>Spermatophyta</taxon>
        <taxon>Magnoliopsida</taxon>
        <taxon>Liliopsida</taxon>
        <taxon>Dioscoreales</taxon>
        <taxon>Dioscoreaceae</taxon>
        <taxon>Dioscorea</taxon>
    </lineage>
</organism>
<comment type="caution">
    <text evidence="3">The sequence shown here is derived from an EMBL/GenBank/DDBJ whole genome shotgun (WGS) entry which is preliminary data.</text>
</comment>
<dbReference type="Gene3D" id="3.30.70.100">
    <property type="match status" value="2"/>
</dbReference>
<dbReference type="InterPro" id="IPR006121">
    <property type="entry name" value="HMA_dom"/>
</dbReference>
<evidence type="ECO:0000259" key="2">
    <source>
        <dbReference type="PROSITE" id="PS50846"/>
    </source>
</evidence>
<protein>
    <recommendedName>
        <fullName evidence="2">HMA domain-containing protein</fullName>
    </recommendedName>
</protein>
<dbReference type="EMBL" id="JAGGNH010000007">
    <property type="protein sequence ID" value="KAJ0966594.1"/>
    <property type="molecule type" value="Genomic_DNA"/>
</dbReference>
<dbReference type="PROSITE" id="PS50846">
    <property type="entry name" value="HMA_2"/>
    <property type="match status" value="2"/>
</dbReference>
<feature type="domain" description="HMA" evidence="2">
    <location>
        <begin position="60"/>
        <end position="123"/>
    </location>
</feature>
<dbReference type="GO" id="GO:0046872">
    <property type="term" value="F:metal ion binding"/>
    <property type="evidence" value="ECO:0007669"/>
    <property type="project" value="InterPro"/>
</dbReference>
<evidence type="ECO:0000256" key="1">
    <source>
        <dbReference type="SAM" id="MobiDB-lite"/>
    </source>
</evidence>
<dbReference type="OrthoDB" id="773760at2759"/>
<dbReference type="Pfam" id="PF00403">
    <property type="entry name" value="HMA"/>
    <property type="match status" value="2"/>
</dbReference>
<feature type="region of interest" description="Disordered" evidence="1">
    <location>
        <begin position="233"/>
        <end position="254"/>
    </location>
</feature>
<name>A0A9D5C5D1_9LILI</name>
<dbReference type="Proteomes" id="UP001085076">
    <property type="component" value="Miscellaneous, Linkage group lg07"/>
</dbReference>
<keyword evidence="4" id="KW-1185">Reference proteome</keyword>
<reference evidence="3" key="2">
    <citation type="journal article" date="2022" name="Hortic Res">
        <title>The genome of Dioscorea zingiberensis sheds light on the biosynthesis, origin and evolution of the medicinally important diosgenin saponins.</title>
        <authorList>
            <person name="Li Y."/>
            <person name="Tan C."/>
            <person name="Li Z."/>
            <person name="Guo J."/>
            <person name="Li S."/>
            <person name="Chen X."/>
            <person name="Wang C."/>
            <person name="Dai X."/>
            <person name="Yang H."/>
            <person name="Song W."/>
            <person name="Hou L."/>
            <person name="Xu J."/>
            <person name="Tong Z."/>
            <person name="Xu A."/>
            <person name="Yuan X."/>
            <person name="Wang W."/>
            <person name="Yang Q."/>
            <person name="Chen L."/>
            <person name="Sun Z."/>
            <person name="Wang K."/>
            <person name="Pan B."/>
            <person name="Chen J."/>
            <person name="Bao Y."/>
            <person name="Liu F."/>
            <person name="Qi X."/>
            <person name="Gang D.R."/>
            <person name="Wen J."/>
            <person name="Li J."/>
        </authorList>
    </citation>
    <scope>NUCLEOTIDE SEQUENCE</scope>
    <source>
        <strain evidence="3">Dzin_1.0</strain>
    </source>
</reference>
<accession>A0A9D5C5D1</accession>
<dbReference type="SUPFAM" id="SSF55008">
    <property type="entry name" value="HMA, heavy metal-associated domain"/>
    <property type="match status" value="2"/>
</dbReference>
<feature type="compositionally biased region" description="Basic and acidic residues" evidence="1">
    <location>
        <begin position="233"/>
        <end position="250"/>
    </location>
</feature>
<feature type="compositionally biased region" description="Basic and acidic residues" evidence="1">
    <location>
        <begin position="35"/>
        <end position="58"/>
    </location>
</feature>
<gene>
    <name evidence="3" type="ORF">J5N97_023511</name>
</gene>
<dbReference type="InterPro" id="IPR036163">
    <property type="entry name" value="HMA_dom_sf"/>
</dbReference>
<dbReference type="InterPro" id="IPR044594">
    <property type="entry name" value="HIPP01/3/5/6"/>
</dbReference>